<reference evidence="1 2" key="1">
    <citation type="journal article" date="2021" name="Nat. Commun.">
        <title>Reductive evolution and unique predatory mode in the CPR bacterium Vampirococcus lugosii.</title>
        <authorList>
            <person name="Moreira D."/>
            <person name="Zivanovic Y."/>
            <person name="Lopez-Archilla A.I."/>
            <person name="Iniesto M."/>
            <person name="Lopez-Garcia P."/>
        </authorList>
    </citation>
    <scope>NUCLEOTIDE SEQUENCE [LARGE SCALE GENOMIC DNA]</scope>
    <source>
        <strain evidence="1">Chiprana</strain>
    </source>
</reference>
<protein>
    <submittedName>
        <fullName evidence="1">Membrane protein</fullName>
    </submittedName>
</protein>
<dbReference type="RefSeq" id="WP_213349660.1">
    <property type="nucleotide sequence ID" value="NZ_JAEDAM010000061.1"/>
</dbReference>
<name>A0ABS5QM84_9BACT</name>
<evidence type="ECO:0000313" key="1">
    <source>
        <dbReference type="EMBL" id="MBS8122253.1"/>
    </source>
</evidence>
<keyword evidence="2" id="KW-1185">Reference proteome</keyword>
<organism evidence="1 2">
    <name type="scientific">Candidatus Vampirococcus lugosii</name>
    <dbReference type="NCBI Taxonomy" id="2789015"/>
    <lineage>
        <taxon>Bacteria</taxon>
        <taxon>Candidatus Absconditibacteriota</taxon>
        <taxon>Vampirococcus</taxon>
    </lineage>
</organism>
<feature type="non-terminal residue" evidence="1">
    <location>
        <position position="1"/>
    </location>
</feature>
<sequence length="485" mass="57831">KEYYNLMEKGELKKAFEMRLNSNIDLETFKSWYKELESTEVKNIRKDDDKYNFNVILEFEDKTKEKYEVVSKVKGDKIENISSEKVSILYEELGSNYHIEDNFVYFNGEKIEGADPNTFEVYQESWRYARDKNNVYKGNIKKNINPNTFTILGDDDFGLEVYKKKNNIYCRGELLKKLNTLDENNIDIIKAYRSFYLIINNNVYLGCEKLNKVEGKYFKVFQRNTAYSKDKNYVYYWGVKIDLAHPDTFEILEYHPVDIGGYENRYAKDKNYVYKYGEILDGLDAGSFEIFKGTRYSRDKNNVYFRGEKIEGADPDTFGYLYEGYAKDKNNVYHRGEIQEDKDPENYESFGGNYYSYDGMMYYKENVLKISWNEDPEYVQEGYSTVWTDPREFEHIDGDYGIDQNYIYFENKPIKDSDPDTFEVFKGTRYSRDKNNVYFRGEKIKGSDPETFEIFKEDSDYTKDKYNVYYEGKIQEDKDPETFEP</sequence>
<dbReference type="EMBL" id="JAEDAM010000061">
    <property type="protein sequence ID" value="MBS8122253.1"/>
    <property type="molecule type" value="Genomic_DNA"/>
</dbReference>
<evidence type="ECO:0000313" key="2">
    <source>
        <dbReference type="Proteomes" id="UP000680365"/>
    </source>
</evidence>
<accession>A0ABS5QM84</accession>
<dbReference type="Proteomes" id="UP000680365">
    <property type="component" value="Unassembled WGS sequence"/>
</dbReference>
<comment type="caution">
    <text evidence="1">The sequence shown here is derived from an EMBL/GenBank/DDBJ whole genome shotgun (WGS) entry which is preliminary data.</text>
</comment>
<gene>
    <name evidence="1" type="ORF">VAMP_231n100</name>
</gene>
<proteinExistence type="predicted"/>
<dbReference type="Pfam" id="PF13644">
    <property type="entry name" value="DKNYY"/>
    <property type="match status" value="2"/>
</dbReference>
<dbReference type="InterPro" id="IPR027375">
    <property type="entry name" value="DKNYY"/>
</dbReference>